<dbReference type="EMBL" id="BSXV01000107">
    <property type="protein sequence ID" value="GME87526.1"/>
    <property type="molecule type" value="Genomic_DNA"/>
</dbReference>
<evidence type="ECO:0000313" key="2">
    <source>
        <dbReference type="Proteomes" id="UP001165101"/>
    </source>
</evidence>
<evidence type="ECO:0000313" key="1">
    <source>
        <dbReference type="EMBL" id="GME87526.1"/>
    </source>
</evidence>
<keyword evidence="2" id="KW-1185">Reference proteome</keyword>
<organism evidence="1 2">
    <name type="scientific">Candida boidinii</name>
    <name type="common">Yeast</name>
    <dbReference type="NCBI Taxonomy" id="5477"/>
    <lineage>
        <taxon>Eukaryota</taxon>
        <taxon>Fungi</taxon>
        <taxon>Dikarya</taxon>
        <taxon>Ascomycota</taxon>
        <taxon>Saccharomycotina</taxon>
        <taxon>Pichiomycetes</taxon>
        <taxon>Pichiales</taxon>
        <taxon>Pichiaceae</taxon>
        <taxon>Ogataea</taxon>
        <taxon>Ogataea/Candida clade</taxon>
    </lineage>
</organism>
<sequence length="563" mass="65218">MNFAILKYLLIFISFSSISFCFPELTENLNINLFDTKLQQTLNNLKLNIDINSGYSFKHGVASGDPTVDSIILWTRITPSDILNDSGDSVPLFVSISEFANFESSKTYSVLTNKNVDYTVKVDIKNLKPNTKYFYFFTTLTGESSRIGYTKTLPTEDSILKKMSFSVHSCSNYANGFFTAYAMAPLKKSVDYVIHLGDYIYEYENGYYTDGTRLNRTHFPNKELFELDDYRQRYASYHEDKDLQLSHGDYPWILVWDDHEVADNSWLRGSVKSRGFDFLKRKQYATQAYFEWLPIRPQNNDNIKIWRHLNFGKLLDLFMIDTRHYSRDVTDTYDNADYISSIANKTERTMMGFDQEYWLYNSLLESDSIWKFIGSQTVVNHVSFESISDVIGKPFEVMNYDSFDGYTANRDRFIDTIVNNNIQDVILLSGDFHISWVHEIFSNVNEYNMETGEGSALVEFAVTATSSPTTFPKDFSIEQCYELSELLVSGNTGVIWNEGWFRGYTEVTATENEVIAKYYGVDTNNPEREEFLLATFVVDQGTNKLRREFSDAIKYGYIDQRIL</sequence>
<protein>
    <submittedName>
        <fullName evidence="1">Unnamed protein product</fullName>
    </submittedName>
</protein>
<comment type="caution">
    <text evidence="1">The sequence shown here is derived from an EMBL/GenBank/DDBJ whole genome shotgun (WGS) entry which is preliminary data.</text>
</comment>
<reference evidence="1" key="1">
    <citation type="submission" date="2023-04" db="EMBL/GenBank/DDBJ databases">
        <title>Candida boidinii NBRC 1967.</title>
        <authorList>
            <person name="Ichikawa N."/>
            <person name="Sato H."/>
            <person name="Tonouchi N."/>
        </authorList>
    </citation>
    <scope>NUCLEOTIDE SEQUENCE</scope>
    <source>
        <strain evidence="1">NBRC 1967</strain>
    </source>
</reference>
<name>A0ACB5TF16_CANBO</name>
<dbReference type="Proteomes" id="UP001165101">
    <property type="component" value="Unassembled WGS sequence"/>
</dbReference>
<accession>A0ACB5TF16</accession>
<gene>
    <name evidence="1" type="ORF">Cboi01_000042000</name>
</gene>
<proteinExistence type="predicted"/>